<sequence>MADNLLRFMQLKIVNNATISGPSAFSKYKKRTVKQPSAMFYDAFELAPGEVPADRYDPADEDQQPSPAPATDDLAEWEVNPWF</sequence>
<dbReference type="Proteomes" id="UP001501153">
    <property type="component" value="Unassembled WGS sequence"/>
</dbReference>
<reference evidence="3" key="1">
    <citation type="journal article" date="2019" name="Int. J. Syst. Evol. Microbiol.">
        <title>The Global Catalogue of Microorganisms (GCM) 10K type strain sequencing project: providing services to taxonomists for standard genome sequencing and annotation.</title>
        <authorList>
            <consortium name="The Broad Institute Genomics Platform"/>
            <consortium name="The Broad Institute Genome Sequencing Center for Infectious Disease"/>
            <person name="Wu L."/>
            <person name="Ma J."/>
        </authorList>
    </citation>
    <scope>NUCLEOTIDE SEQUENCE [LARGE SCALE GENOMIC DNA]</scope>
    <source>
        <strain evidence="3">JCM 17923</strain>
    </source>
</reference>
<dbReference type="EMBL" id="BAABGZ010000075">
    <property type="protein sequence ID" value="GAA4366204.1"/>
    <property type="molecule type" value="Genomic_DNA"/>
</dbReference>
<comment type="caution">
    <text evidence="2">The sequence shown here is derived from an EMBL/GenBank/DDBJ whole genome shotgun (WGS) entry which is preliminary data.</text>
</comment>
<protein>
    <submittedName>
        <fullName evidence="2">Uncharacterized protein</fullName>
    </submittedName>
</protein>
<evidence type="ECO:0000256" key="1">
    <source>
        <dbReference type="SAM" id="MobiDB-lite"/>
    </source>
</evidence>
<keyword evidence="3" id="KW-1185">Reference proteome</keyword>
<evidence type="ECO:0000313" key="2">
    <source>
        <dbReference type="EMBL" id="GAA4366204.1"/>
    </source>
</evidence>
<proteinExistence type="predicted"/>
<evidence type="ECO:0000313" key="3">
    <source>
        <dbReference type="Proteomes" id="UP001501153"/>
    </source>
</evidence>
<gene>
    <name evidence="2" type="ORF">GCM10023185_37190</name>
</gene>
<accession>A0ABP8IQ85</accession>
<name>A0ABP8IQ85_9BACT</name>
<feature type="region of interest" description="Disordered" evidence="1">
    <location>
        <begin position="51"/>
        <end position="74"/>
    </location>
</feature>
<organism evidence="2 3">
    <name type="scientific">Hymenobacter saemangeumensis</name>
    <dbReference type="NCBI Taxonomy" id="1084522"/>
    <lineage>
        <taxon>Bacteria</taxon>
        <taxon>Pseudomonadati</taxon>
        <taxon>Bacteroidota</taxon>
        <taxon>Cytophagia</taxon>
        <taxon>Cytophagales</taxon>
        <taxon>Hymenobacteraceae</taxon>
        <taxon>Hymenobacter</taxon>
    </lineage>
</organism>